<name>A0A8J3FEG8_9FLAO</name>
<dbReference type="PANTHER" id="PTHR11804:SF84">
    <property type="entry name" value="SACCHAROLYSIN"/>
    <property type="match status" value="1"/>
</dbReference>
<comment type="cofactor">
    <cofactor evidence="7">
        <name>Zn(2+)</name>
        <dbReference type="ChEBI" id="CHEBI:29105"/>
    </cofactor>
    <text evidence="7">Binds 1 zinc ion.</text>
</comment>
<dbReference type="InterPro" id="IPR024077">
    <property type="entry name" value="Neurolysin/TOP_dom2"/>
</dbReference>
<evidence type="ECO:0000313" key="11">
    <source>
        <dbReference type="Proteomes" id="UP000612329"/>
    </source>
</evidence>
<dbReference type="CDD" id="cd06455">
    <property type="entry name" value="M3A_TOP"/>
    <property type="match status" value="1"/>
</dbReference>
<keyword evidence="6 7" id="KW-0482">Metalloprotease</keyword>
<keyword evidence="3 7" id="KW-0479">Metal-binding</keyword>
<organism evidence="10 11">
    <name type="scientific">Yeosuana aromativorans</name>
    <dbReference type="NCBI Taxonomy" id="288019"/>
    <lineage>
        <taxon>Bacteria</taxon>
        <taxon>Pseudomonadati</taxon>
        <taxon>Bacteroidota</taxon>
        <taxon>Flavobacteriia</taxon>
        <taxon>Flavobacteriales</taxon>
        <taxon>Flavobacteriaceae</taxon>
        <taxon>Yeosuana</taxon>
    </lineage>
</organism>
<dbReference type="Proteomes" id="UP000612329">
    <property type="component" value="Unassembled WGS sequence"/>
</dbReference>
<feature type="domain" description="Peptidase M3A/M3B catalytic" evidence="8">
    <location>
        <begin position="244"/>
        <end position="687"/>
    </location>
</feature>
<dbReference type="RefSeq" id="WP_188650451.1">
    <property type="nucleotide sequence ID" value="NZ_BMNR01000002.1"/>
</dbReference>
<dbReference type="InterPro" id="IPR045666">
    <property type="entry name" value="OpdA_N"/>
</dbReference>
<evidence type="ECO:0000256" key="3">
    <source>
        <dbReference type="ARBA" id="ARBA00022723"/>
    </source>
</evidence>
<dbReference type="SUPFAM" id="SSF55486">
    <property type="entry name" value="Metalloproteases ('zincins'), catalytic domain"/>
    <property type="match status" value="1"/>
</dbReference>
<evidence type="ECO:0000256" key="6">
    <source>
        <dbReference type="ARBA" id="ARBA00023049"/>
    </source>
</evidence>
<gene>
    <name evidence="10" type="ORF">GCM10007962_08880</name>
</gene>
<dbReference type="PANTHER" id="PTHR11804">
    <property type="entry name" value="PROTEASE M3 THIMET OLIGOPEPTIDASE-RELATED"/>
    <property type="match status" value="1"/>
</dbReference>
<evidence type="ECO:0000256" key="4">
    <source>
        <dbReference type="ARBA" id="ARBA00022801"/>
    </source>
</evidence>
<protein>
    <submittedName>
        <fullName evidence="10">Oligopeptidase A</fullName>
    </submittedName>
</protein>
<feature type="domain" description="Oligopeptidase A N-terminal" evidence="9">
    <location>
        <begin position="120"/>
        <end position="177"/>
    </location>
</feature>
<reference evidence="10" key="1">
    <citation type="journal article" date="2014" name="Int. J. Syst. Evol. Microbiol.">
        <title>Complete genome sequence of Corynebacterium casei LMG S-19264T (=DSM 44701T), isolated from a smear-ripened cheese.</title>
        <authorList>
            <consortium name="US DOE Joint Genome Institute (JGI-PGF)"/>
            <person name="Walter F."/>
            <person name="Albersmeier A."/>
            <person name="Kalinowski J."/>
            <person name="Ruckert C."/>
        </authorList>
    </citation>
    <scope>NUCLEOTIDE SEQUENCE</scope>
    <source>
        <strain evidence="10">JCM 12862</strain>
    </source>
</reference>
<reference evidence="10" key="2">
    <citation type="submission" date="2020-09" db="EMBL/GenBank/DDBJ databases">
        <authorList>
            <person name="Sun Q."/>
            <person name="Ohkuma M."/>
        </authorList>
    </citation>
    <scope>NUCLEOTIDE SEQUENCE</scope>
    <source>
        <strain evidence="10">JCM 12862</strain>
    </source>
</reference>
<accession>A0A8J3FEG8</accession>
<dbReference type="PROSITE" id="PS51257">
    <property type="entry name" value="PROKAR_LIPOPROTEIN"/>
    <property type="match status" value="1"/>
</dbReference>
<comment type="caution">
    <text evidence="10">The sequence shown here is derived from an EMBL/GenBank/DDBJ whole genome shotgun (WGS) entry which is preliminary data.</text>
</comment>
<dbReference type="Gene3D" id="3.40.390.10">
    <property type="entry name" value="Collagenase (Catalytic Domain)"/>
    <property type="match status" value="1"/>
</dbReference>
<dbReference type="InterPro" id="IPR001567">
    <property type="entry name" value="Pept_M3A_M3B_dom"/>
</dbReference>
<keyword evidence="5 7" id="KW-0862">Zinc</keyword>
<dbReference type="Pfam" id="PF19310">
    <property type="entry name" value="TOP_N"/>
    <property type="match status" value="1"/>
</dbReference>
<evidence type="ECO:0000256" key="1">
    <source>
        <dbReference type="ARBA" id="ARBA00006040"/>
    </source>
</evidence>
<dbReference type="GO" id="GO:0046872">
    <property type="term" value="F:metal ion binding"/>
    <property type="evidence" value="ECO:0007669"/>
    <property type="project" value="UniProtKB-UniRule"/>
</dbReference>
<evidence type="ECO:0000256" key="5">
    <source>
        <dbReference type="ARBA" id="ARBA00022833"/>
    </source>
</evidence>
<evidence type="ECO:0000259" key="9">
    <source>
        <dbReference type="Pfam" id="PF19310"/>
    </source>
</evidence>
<dbReference type="EMBL" id="BMNR01000002">
    <property type="protein sequence ID" value="GGK16836.1"/>
    <property type="molecule type" value="Genomic_DNA"/>
</dbReference>
<dbReference type="GO" id="GO:0004222">
    <property type="term" value="F:metalloendopeptidase activity"/>
    <property type="evidence" value="ECO:0007669"/>
    <property type="project" value="InterPro"/>
</dbReference>
<evidence type="ECO:0000256" key="7">
    <source>
        <dbReference type="RuleBase" id="RU003435"/>
    </source>
</evidence>
<dbReference type="Pfam" id="PF01432">
    <property type="entry name" value="Peptidase_M3"/>
    <property type="match status" value="1"/>
</dbReference>
<dbReference type="AlphaFoldDB" id="A0A8J3FEG8"/>
<evidence type="ECO:0000313" key="10">
    <source>
        <dbReference type="EMBL" id="GGK16836.1"/>
    </source>
</evidence>
<evidence type="ECO:0000256" key="2">
    <source>
        <dbReference type="ARBA" id="ARBA00022670"/>
    </source>
</evidence>
<dbReference type="InterPro" id="IPR024079">
    <property type="entry name" value="MetalloPept_cat_dom_sf"/>
</dbReference>
<keyword evidence="4 7" id="KW-0378">Hydrolase</keyword>
<keyword evidence="2 7" id="KW-0645">Protease</keyword>
<sequence>MKTTLYALIISISLIACSKDKKVEKAKMSDNNPFNTQLNQPIDYANVTSDDVVEYANVVIKNAALDIEEIKKIGEPNLDNTFVAFDDVQNSLSIANNNAFMLYWASTDSLTRAKGLEYSKKIDSVNTVINSDKELYNQFEKFSNSTGYTSLQGHRKRFVDDIIENFKLSGVNLENDKLEAFKKLKAEISDLTSRYSINMNTADDTLKLDSKGAEGLPETIKNTYKVSENNYEIPVINATSGPIMSNAKSEQTRKEFYVKFNNRGASKNLTILDSLISKRYQLAKIMGYDTYAAYNLVPKMAKNPKNVWNFLNDLVDKSKDKAIHDVEVLDAMRNKEQHEVSDNPVKPWNISYYNNQILKTKYDVDGEKLREYLPMDACLKGMMAIYEKLLGLQFKKIENASVWSPDVELYDVYEGDKLKGRFYLDLYPRPNKESWFYGMSLSNGKSTQEGYQIPVRMLLGNFTKPTKDLPSLLSYGELNTLFHEFGHIMEGVSYEGEYSLQQSSKRDFAEAMSQMFENWIRDYSVVSSFAKHYKTGEVLPKTMFDNLKNAKNLSSGLGLQRSLRYCIYDMNLYDKYNPEHPINTDSLWVKIDDELGVLPLYVEGTHPQSCWIHINTHPVYMYGYLWSEVYAQDMFTVFEKNGLEDTKTGIRYRKLILANGSQHDIVKQVEEFLGRPSNNKAYLKSLGLE</sequence>
<dbReference type="InterPro" id="IPR045090">
    <property type="entry name" value="Pept_M3A_M3B"/>
</dbReference>
<keyword evidence="11" id="KW-1185">Reference proteome</keyword>
<proteinExistence type="inferred from homology"/>
<evidence type="ECO:0000259" key="8">
    <source>
        <dbReference type="Pfam" id="PF01432"/>
    </source>
</evidence>
<comment type="similarity">
    <text evidence="1 7">Belongs to the peptidase M3 family.</text>
</comment>
<dbReference type="GO" id="GO:0006508">
    <property type="term" value="P:proteolysis"/>
    <property type="evidence" value="ECO:0007669"/>
    <property type="project" value="UniProtKB-KW"/>
</dbReference>
<dbReference type="GO" id="GO:0006518">
    <property type="term" value="P:peptide metabolic process"/>
    <property type="evidence" value="ECO:0007669"/>
    <property type="project" value="TreeGrafter"/>
</dbReference>
<dbReference type="Gene3D" id="1.10.1370.10">
    <property type="entry name" value="Neurolysin, domain 3"/>
    <property type="match status" value="1"/>
</dbReference>